<keyword evidence="1" id="KW-0472">Membrane</keyword>
<evidence type="ECO:0000313" key="3">
    <source>
        <dbReference type="WBParaSite" id="PSAMB.scaffold10800size3825.g33628.t1"/>
    </source>
</evidence>
<feature type="transmembrane region" description="Helical" evidence="1">
    <location>
        <begin position="36"/>
        <end position="61"/>
    </location>
</feature>
<sequence length="71" mass="7735">MLLVGCVMLFIAVFGSVGNAIVVYIYGRNGKSRKQLFFIVNLAVLGTIGSLCYGIACYYIFSEKKMNADGI</sequence>
<dbReference type="SUPFAM" id="SSF81321">
    <property type="entry name" value="Family A G protein-coupled receptor-like"/>
    <property type="match status" value="1"/>
</dbReference>
<keyword evidence="2" id="KW-1185">Reference proteome</keyword>
<protein>
    <submittedName>
        <fullName evidence="3">Uncharacterized protein</fullName>
    </submittedName>
</protein>
<evidence type="ECO:0000313" key="2">
    <source>
        <dbReference type="Proteomes" id="UP000887566"/>
    </source>
</evidence>
<keyword evidence="1" id="KW-1133">Transmembrane helix</keyword>
<accession>A0A914UKL3</accession>
<dbReference type="WBParaSite" id="PSAMB.scaffold10800size3825.g33628.t1">
    <property type="protein sequence ID" value="PSAMB.scaffold10800size3825.g33628.t1"/>
    <property type="gene ID" value="PSAMB.scaffold10800size3825.g33628"/>
</dbReference>
<proteinExistence type="predicted"/>
<organism evidence="2 3">
    <name type="scientific">Plectus sambesii</name>
    <dbReference type="NCBI Taxonomy" id="2011161"/>
    <lineage>
        <taxon>Eukaryota</taxon>
        <taxon>Metazoa</taxon>
        <taxon>Ecdysozoa</taxon>
        <taxon>Nematoda</taxon>
        <taxon>Chromadorea</taxon>
        <taxon>Plectida</taxon>
        <taxon>Plectina</taxon>
        <taxon>Plectoidea</taxon>
        <taxon>Plectidae</taxon>
        <taxon>Plectus</taxon>
    </lineage>
</organism>
<dbReference type="Proteomes" id="UP000887566">
    <property type="component" value="Unplaced"/>
</dbReference>
<name>A0A914UKL3_9BILA</name>
<reference evidence="3" key="1">
    <citation type="submission" date="2022-11" db="UniProtKB">
        <authorList>
            <consortium name="WormBaseParasite"/>
        </authorList>
    </citation>
    <scope>IDENTIFICATION</scope>
</reference>
<evidence type="ECO:0000256" key="1">
    <source>
        <dbReference type="SAM" id="Phobius"/>
    </source>
</evidence>
<dbReference type="Gene3D" id="1.20.1070.10">
    <property type="entry name" value="Rhodopsin 7-helix transmembrane proteins"/>
    <property type="match status" value="1"/>
</dbReference>
<keyword evidence="1" id="KW-0812">Transmembrane</keyword>
<dbReference type="AlphaFoldDB" id="A0A914UKL3"/>